<protein>
    <recommendedName>
        <fullName evidence="8">Sodium/calcium exchanger membrane region domain-containing protein</fullName>
    </recommendedName>
</protein>
<dbReference type="AlphaFoldDB" id="A0A7S4NBM3"/>
<evidence type="ECO:0000256" key="1">
    <source>
        <dbReference type="ARBA" id="ARBA00004141"/>
    </source>
</evidence>
<dbReference type="InterPro" id="IPR044880">
    <property type="entry name" value="NCX_ion-bd_dom_sf"/>
</dbReference>
<feature type="transmembrane region" description="Helical" evidence="7">
    <location>
        <begin position="282"/>
        <end position="303"/>
    </location>
</feature>
<accession>A0A7S4NBM3</accession>
<reference evidence="9" key="1">
    <citation type="submission" date="2021-01" db="EMBL/GenBank/DDBJ databases">
        <authorList>
            <person name="Corre E."/>
            <person name="Pelletier E."/>
            <person name="Niang G."/>
            <person name="Scheremetjew M."/>
            <person name="Finn R."/>
            <person name="Kale V."/>
            <person name="Holt S."/>
            <person name="Cochrane G."/>
            <person name="Meng A."/>
            <person name="Brown T."/>
            <person name="Cohen L."/>
        </authorList>
    </citation>
    <scope>NUCLEOTIDE SEQUENCE</scope>
    <source>
        <strain evidence="9">SoJaBio B1-5/56/2</strain>
    </source>
</reference>
<name>A0A7S4NBM3_9EUKA</name>
<feature type="domain" description="Sodium/calcium exchanger membrane region" evidence="8">
    <location>
        <begin position="212"/>
        <end position="354"/>
    </location>
</feature>
<feature type="transmembrane region" description="Helical" evidence="7">
    <location>
        <begin position="30"/>
        <end position="50"/>
    </location>
</feature>
<evidence type="ECO:0000313" key="9">
    <source>
        <dbReference type="EMBL" id="CAE2278526.1"/>
    </source>
</evidence>
<feature type="transmembrane region" description="Helical" evidence="7">
    <location>
        <begin position="310"/>
        <end position="329"/>
    </location>
</feature>
<feature type="transmembrane region" description="Helical" evidence="7">
    <location>
        <begin position="702"/>
        <end position="725"/>
    </location>
</feature>
<dbReference type="InterPro" id="IPR051359">
    <property type="entry name" value="CaCA_antiporter"/>
</dbReference>
<evidence type="ECO:0000259" key="8">
    <source>
        <dbReference type="Pfam" id="PF01699"/>
    </source>
</evidence>
<evidence type="ECO:0000256" key="4">
    <source>
        <dbReference type="ARBA" id="ARBA00022989"/>
    </source>
</evidence>
<feature type="transmembrane region" description="Helical" evidence="7">
    <location>
        <begin position="562"/>
        <end position="582"/>
    </location>
</feature>
<evidence type="ECO:0000256" key="2">
    <source>
        <dbReference type="ARBA" id="ARBA00022448"/>
    </source>
</evidence>
<dbReference type="PANTHER" id="PTHR12266">
    <property type="entry name" value="NA+/CA2+ K+ INDEPENDENT EXCHANGER"/>
    <property type="match status" value="1"/>
</dbReference>
<keyword evidence="4 7" id="KW-1133">Transmembrane helix</keyword>
<comment type="subcellular location">
    <subcellularLocation>
        <location evidence="1">Membrane</location>
        <topology evidence="1">Multi-pass membrane protein</topology>
    </subcellularLocation>
</comment>
<dbReference type="PANTHER" id="PTHR12266:SF0">
    <property type="entry name" value="MITOCHONDRIAL SODIUM_CALCIUM EXCHANGER PROTEIN"/>
    <property type="match status" value="1"/>
</dbReference>
<gene>
    <name evidence="9" type="ORF">NAES01612_LOCUS3099</name>
</gene>
<evidence type="ECO:0000256" key="6">
    <source>
        <dbReference type="SAM" id="MobiDB-lite"/>
    </source>
</evidence>
<feature type="transmembrane region" description="Helical" evidence="7">
    <location>
        <begin position="594"/>
        <end position="612"/>
    </location>
</feature>
<keyword evidence="5 7" id="KW-0472">Membrane</keyword>
<evidence type="ECO:0000256" key="7">
    <source>
        <dbReference type="SAM" id="Phobius"/>
    </source>
</evidence>
<evidence type="ECO:0000256" key="3">
    <source>
        <dbReference type="ARBA" id="ARBA00022692"/>
    </source>
</evidence>
<sequence length="756" mass="83340">MVSDALSPSEDEQVPDLSKLKKGRNSTRRAAKLGILALALGCFVLINVALDHYRGRPDIHDGGKGLWTRSDLTPSSLSSSYSDALSQAISSSRPASSSFFINSTSPPPTSYSFPLFLPLESFFSSLSSSSSFRSLSSSLSSRDQGGLGDGGKKCTFVITKDDGSEGQECESTTDVCELYELGCEEQGGLINYIGFYCNFPIGWVCVVVFLVPWLVCIFFLLGMTAEDYFCPVLNIISDRLSLSPEVAGITILALGNGSPDVFSTIVAIQSPPDGFKIAIGELIGAGCFVTMTVVGVVAVVATCNLKRVSFIRDVCFYMGGVCVVALMISRQEIPIYESLLLLVGYGVYVGVSIWMNYMQKKKKNTLLGGREDQLLSEKGEISDIDDDDLDDIDFSGVEEESRKIYLAKVGIVVQDEEDDSYHVIQPRMSPRLSPRHPQRRGSRSEYEILAHQGGGTSLLDDDEHSINKDEEGCVELTFWEKYQPVMQERLEQFAEECCWDEKSWKEKFLYVLFSPFTFLFNATIPVPDEENWSRRWAYICPIFIPLVLSVAFGFLTNLLGGVFPLMLIVEAAALPVAALIYYFTNDNEPPKYKYIFVAVSFFMSILWIYLIANELVSLLTALGAIIGIPPDIMGLTVLAWGNSVGDMVSNVIVAKQGYPSMALAATYGGPLFNLFLGLGLAITFWTALNYPSPYCVNFTSSVIIAMVFLVISLAVTLSVVAYNKFLIPKKFSAFLISWYCLYMLFAVLNKVGVLQF</sequence>
<keyword evidence="2" id="KW-0813">Transport</keyword>
<dbReference type="EMBL" id="HBKR01004612">
    <property type="protein sequence ID" value="CAE2278526.1"/>
    <property type="molecule type" value="Transcribed_RNA"/>
</dbReference>
<proteinExistence type="predicted"/>
<dbReference type="InterPro" id="IPR004837">
    <property type="entry name" value="NaCa_Exmemb"/>
</dbReference>
<feature type="transmembrane region" description="Helical" evidence="7">
    <location>
        <begin position="536"/>
        <end position="555"/>
    </location>
</feature>
<feature type="transmembrane region" description="Helical" evidence="7">
    <location>
        <begin position="671"/>
        <end position="690"/>
    </location>
</feature>
<evidence type="ECO:0000256" key="5">
    <source>
        <dbReference type="ARBA" id="ARBA00023136"/>
    </source>
</evidence>
<keyword evidence="3 7" id="KW-0812">Transmembrane</keyword>
<feature type="region of interest" description="Disordered" evidence="6">
    <location>
        <begin position="1"/>
        <end position="23"/>
    </location>
</feature>
<feature type="transmembrane region" description="Helical" evidence="7">
    <location>
        <begin position="508"/>
        <end position="524"/>
    </location>
</feature>
<feature type="transmembrane region" description="Helical" evidence="7">
    <location>
        <begin position="731"/>
        <end position="748"/>
    </location>
</feature>
<feature type="transmembrane region" description="Helical" evidence="7">
    <location>
        <begin position="335"/>
        <end position="357"/>
    </location>
</feature>
<dbReference type="GO" id="GO:0016020">
    <property type="term" value="C:membrane"/>
    <property type="evidence" value="ECO:0007669"/>
    <property type="project" value="UniProtKB-SubCell"/>
</dbReference>
<feature type="transmembrane region" description="Helical" evidence="7">
    <location>
        <begin position="201"/>
        <end position="221"/>
    </location>
</feature>
<feature type="domain" description="Sodium/calcium exchanger membrane region" evidence="8">
    <location>
        <begin position="598"/>
        <end position="747"/>
    </location>
</feature>
<dbReference type="GO" id="GO:0008324">
    <property type="term" value="F:monoatomic cation transmembrane transporter activity"/>
    <property type="evidence" value="ECO:0007669"/>
    <property type="project" value="TreeGrafter"/>
</dbReference>
<dbReference type="Gene3D" id="1.20.1420.30">
    <property type="entry name" value="NCX, central ion-binding region"/>
    <property type="match status" value="2"/>
</dbReference>
<organism evidence="9">
    <name type="scientific">Paramoeba aestuarina</name>
    <dbReference type="NCBI Taxonomy" id="180227"/>
    <lineage>
        <taxon>Eukaryota</taxon>
        <taxon>Amoebozoa</taxon>
        <taxon>Discosea</taxon>
        <taxon>Flabellinia</taxon>
        <taxon>Dactylopodida</taxon>
        <taxon>Paramoebidae</taxon>
        <taxon>Paramoeba</taxon>
    </lineage>
</organism>
<feature type="transmembrane region" description="Helical" evidence="7">
    <location>
        <begin position="619"/>
        <end position="640"/>
    </location>
</feature>
<dbReference type="Pfam" id="PF01699">
    <property type="entry name" value="Na_Ca_ex"/>
    <property type="match status" value="2"/>
</dbReference>